<evidence type="ECO:0000256" key="2">
    <source>
        <dbReference type="ARBA" id="ARBA00004496"/>
    </source>
</evidence>
<organism evidence="6 7">
    <name type="scientific">Calicophoron daubneyi</name>
    <name type="common">Rumen fluke</name>
    <name type="synonym">Paramphistomum daubneyi</name>
    <dbReference type="NCBI Taxonomy" id="300641"/>
    <lineage>
        <taxon>Eukaryota</taxon>
        <taxon>Metazoa</taxon>
        <taxon>Spiralia</taxon>
        <taxon>Lophotrochozoa</taxon>
        <taxon>Platyhelminthes</taxon>
        <taxon>Trematoda</taxon>
        <taxon>Digenea</taxon>
        <taxon>Plagiorchiida</taxon>
        <taxon>Pronocephalata</taxon>
        <taxon>Paramphistomoidea</taxon>
        <taxon>Paramphistomidae</taxon>
        <taxon>Calicophoron</taxon>
    </lineage>
</organism>
<evidence type="ECO:0000256" key="3">
    <source>
        <dbReference type="ARBA" id="ARBA00005509"/>
    </source>
</evidence>
<evidence type="ECO:0000313" key="7">
    <source>
        <dbReference type="Proteomes" id="UP001497525"/>
    </source>
</evidence>
<dbReference type="Gene3D" id="3.30.110.170">
    <property type="entry name" value="Protein of unknown function (DUF541), domain 1"/>
    <property type="match status" value="1"/>
</dbReference>
<evidence type="ECO:0000256" key="1">
    <source>
        <dbReference type="ARBA" id="ARBA00004123"/>
    </source>
</evidence>
<protein>
    <submittedName>
        <fullName evidence="6">Uncharacterized protein</fullName>
    </submittedName>
</protein>
<sequence length="174" mass="19501">MDAAQASARKRADYARQEIKNAHIKGAKITEYQEVARADDGFTSVWRFELSCCNIEKIKHLSSHLQTKLSSYIDFGEASFSVSNERICDLRRVAVNEATLDAKQKAEMIARTFGQSIQGLLKVTETESTIHPETNQPLIHKDFAATNGLSEWMKAIKQSRRRICVKLVAVCAIG</sequence>
<evidence type="ECO:0000313" key="6">
    <source>
        <dbReference type="EMBL" id="CAL5130744.1"/>
    </source>
</evidence>
<dbReference type="Pfam" id="PF04402">
    <property type="entry name" value="SIMPL"/>
    <property type="match status" value="1"/>
</dbReference>
<dbReference type="InterPro" id="IPR030312">
    <property type="entry name" value="IRAK1BP1"/>
</dbReference>
<keyword evidence="5" id="KW-0539">Nucleus</keyword>
<dbReference type="GO" id="GO:0005737">
    <property type="term" value="C:cytoplasm"/>
    <property type="evidence" value="ECO:0007669"/>
    <property type="project" value="UniProtKB-SubCell"/>
</dbReference>
<dbReference type="Proteomes" id="UP001497525">
    <property type="component" value="Unassembled WGS sequence"/>
</dbReference>
<dbReference type="EMBL" id="CAXLJL010000072">
    <property type="protein sequence ID" value="CAL5130744.1"/>
    <property type="molecule type" value="Genomic_DNA"/>
</dbReference>
<name>A0AAV2T3T2_CALDB</name>
<dbReference type="AlphaFoldDB" id="A0AAV2T3T2"/>
<dbReference type="PANTHER" id="PTHR18842">
    <property type="entry name" value="INTERLEUKIN-1 RECEPTOR-ASSOCIATED KINASE 1-BINDING PROTEIN 1"/>
    <property type="match status" value="1"/>
</dbReference>
<evidence type="ECO:0000256" key="5">
    <source>
        <dbReference type="ARBA" id="ARBA00023242"/>
    </source>
</evidence>
<gene>
    <name evidence="6" type="ORF">CDAUBV1_LOCUS2906</name>
</gene>
<dbReference type="GO" id="GO:0043123">
    <property type="term" value="P:positive regulation of canonical NF-kappaB signal transduction"/>
    <property type="evidence" value="ECO:0007669"/>
    <property type="project" value="InterPro"/>
</dbReference>
<evidence type="ECO:0000256" key="4">
    <source>
        <dbReference type="ARBA" id="ARBA00022490"/>
    </source>
</evidence>
<comment type="subcellular location">
    <subcellularLocation>
        <location evidence="2">Cytoplasm</location>
    </subcellularLocation>
    <subcellularLocation>
        <location evidence="1">Nucleus</location>
    </subcellularLocation>
</comment>
<accession>A0AAV2T3T2</accession>
<dbReference type="GO" id="GO:0006955">
    <property type="term" value="P:immune response"/>
    <property type="evidence" value="ECO:0007669"/>
    <property type="project" value="InterPro"/>
</dbReference>
<dbReference type="GO" id="GO:0005634">
    <property type="term" value="C:nucleus"/>
    <property type="evidence" value="ECO:0007669"/>
    <property type="project" value="UniProtKB-SubCell"/>
</dbReference>
<comment type="caution">
    <text evidence="6">The sequence shown here is derived from an EMBL/GenBank/DDBJ whole genome shotgun (WGS) entry which is preliminary data.</text>
</comment>
<keyword evidence="4" id="KW-0963">Cytoplasm</keyword>
<proteinExistence type="inferred from homology"/>
<dbReference type="InterPro" id="IPR007497">
    <property type="entry name" value="SIMPL/DUF541"/>
</dbReference>
<comment type="similarity">
    <text evidence="3">Belongs to the IRAK1BP1 family.</text>
</comment>
<dbReference type="PANTHER" id="PTHR18842:SF2">
    <property type="entry name" value="INTERLEUKIN-1 RECEPTOR-ASSOCIATED KINASE 1-BINDING PROTEIN 1"/>
    <property type="match status" value="1"/>
</dbReference>
<reference evidence="6" key="1">
    <citation type="submission" date="2024-06" db="EMBL/GenBank/DDBJ databases">
        <authorList>
            <person name="Liu X."/>
            <person name="Lenzi L."/>
            <person name="Haldenby T S."/>
            <person name="Uol C."/>
        </authorList>
    </citation>
    <scope>NUCLEOTIDE SEQUENCE</scope>
</reference>